<gene>
    <name evidence="1" type="ORF">PUMCH_002907</name>
</gene>
<keyword evidence="2" id="KW-1185">Reference proteome</keyword>
<dbReference type="KEGG" id="asau:88173971"/>
<reference evidence="1 2" key="1">
    <citation type="submission" date="2023-10" db="EMBL/GenBank/DDBJ databases">
        <title>Draft Genome Sequence of Candida saopaulonensis from a very Premature Infant with Sepsis.</title>
        <authorList>
            <person name="Ning Y."/>
            <person name="Dai R."/>
            <person name="Xiao M."/>
            <person name="Xu Y."/>
            <person name="Yan Q."/>
            <person name="Zhang L."/>
        </authorList>
    </citation>
    <scope>NUCLEOTIDE SEQUENCE [LARGE SCALE GENOMIC DNA]</scope>
    <source>
        <strain evidence="1 2">19XY460</strain>
    </source>
</reference>
<dbReference type="EMBL" id="CP138896">
    <property type="protein sequence ID" value="WPK25587.1"/>
    <property type="molecule type" value="Genomic_DNA"/>
</dbReference>
<dbReference type="AlphaFoldDB" id="A0AAX4HCF5"/>
<dbReference type="RefSeq" id="XP_062877969.1">
    <property type="nucleotide sequence ID" value="XM_063021899.1"/>
</dbReference>
<protein>
    <submittedName>
        <fullName evidence="1">Uncharacterized protein</fullName>
    </submittedName>
</protein>
<evidence type="ECO:0000313" key="1">
    <source>
        <dbReference type="EMBL" id="WPK25587.1"/>
    </source>
</evidence>
<organism evidence="1 2">
    <name type="scientific">Australozyma saopauloensis</name>
    <dbReference type="NCBI Taxonomy" id="291208"/>
    <lineage>
        <taxon>Eukaryota</taxon>
        <taxon>Fungi</taxon>
        <taxon>Dikarya</taxon>
        <taxon>Ascomycota</taxon>
        <taxon>Saccharomycotina</taxon>
        <taxon>Pichiomycetes</taxon>
        <taxon>Metschnikowiaceae</taxon>
        <taxon>Australozyma</taxon>
    </lineage>
</organism>
<sequence>MSLAAFDFANTVDGYTNWLNSAANDTFTHVYCIENGWETGLIVLTDIYDTLNKLVDTRLDKWRDEDAINLINPDDLFESIGDARNQVLAELLSSGVSTTTPTSQDNATISSVPTETGSDNFFDFRRKRMEMQQEKVDLEARAGCGGTCGSSGNCKGDCRACLMVLNTKKGYRKICF</sequence>
<proteinExistence type="predicted"/>
<name>A0AAX4HCF5_9ASCO</name>
<evidence type="ECO:0000313" key="2">
    <source>
        <dbReference type="Proteomes" id="UP001338582"/>
    </source>
</evidence>
<dbReference type="GeneID" id="88173971"/>
<accession>A0AAX4HCF5</accession>
<dbReference type="Proteomes" id="UP001338582">
    <property type="component" value="Chromosome 3"/>
</dbReference>